<dbReference type="InterPro" id="IPR001295">
    <property type="entry name" value="Dihydroorotate_DH_CS"/>
</dbReference>
<feature type="binding site" evidence="11">
    <location>
        <position position="229"/>
    </location>
    <ligand>
        <name>FMN</name>
        <dbReference type="ChEBI" id="CHEBI:58210"/>
    </ligand>
</feature>
<evidence type="ECO:0000256" key="3">
    <source>
        <dbReference type="ARBA" id="ARBA00005161"/>
    </source>
</evidence>
<name>A0ABU4WHE1_9BACT</name>
<dbReference type="CDD" id="cd04738">
    <property type="entry name" value="DHOD_2_like"/>
    <property type="match status" value="1"/>
</dbReference>
<evidence type="ECO:0000256" key="9">
    <source>
        <dbReference type="ARBA" id="ARBA00023136"/>
    </source>
</evidence>
<evidence type="ECO:0000256" key="2">
    <source>
        <dbReference type="ARBA" id="ARBA00004370"/>
    </source>
</evidence>
<comment type="pathway">
    <text evidence="3 11">Pyrimidine metabolism; UMP biosynthesis via de novo pathway; orotate from (S)-dihydroorotate (quinone route): step 1/1.</text>
</comment>
<comment type="subunit">
    <text evidence="11">Monomer.</text>
</comment>
<dbReference type="PANTHER" id="PTHR48109:SF4">
    <property type="entry name" value="DIHYDROOROTATE DEHYDROGENASE (QUINONE), MITOCHONDRIAL"/>
    <property type="match status" value="1"/>
</dbReference>
<comment type="subcellular location">
    <subcellularLocation>
        <location evidence="11">Cell membrane</location>
        <topology evidence="11">Peripheral membrane protein</topology>
    </subcellularLocation>
    <subcellularLocation>
        <location evidence="2">Membrane</location>
    </subcellularLocation>
</comment>
<keyword evidence="7 11" id="KW-0665">Pyrimidine biosynthesis</keyword>
<reference evidence="13 14" key="1">
    <citation type="submission" date="2022-03" db="EMBL/GenBank/DDBJ databases">
        <title>Novel taxa within the pig intestine.</title>
        <authorList>
            <person name="Wylensek D."/>
            <person name="Bishof K."/>
            <person name="Afrizal A."/>
            <person name="Clavel T."/>
        </authorList>
    </citation>
    <scope>NUCLEOTIDE SEQUENCE [LARGE SCALE GENOMIC DNA]</scope>
    <source>
        <strain evidence="13 14">CLA-KB-P66</strain>
    </source>
</reference>
<keyword evidence="5 11" id="KW-0285">Flavoprotein</keyword>
<dbReference type="InterPro" id="IPR013785">
    <property type="entry name" value="Aldolase_TIM"/>
</dbReference>
<dbReference type="PROSITE" id="PS00911">
    <property type="entry name" value="DHODEHASE_1"/>
    <property type="match status" value="1"/>
</dbReference>
<dbReference type="RefSeq" id="WP_370396356.1">
    <property type="nucleotide sequence ID" value="NZ_JALBUT010000001.1"/>
</dbReference>
<protein>
    <recommendedName>
        <fullName evidence="11">Dihydroorotate dehydrogenase (quinone)</fullName>
        <ecNumber evidence="11">1.3.5.2</ecNumber>
    </recommendedName>
    <alternativeName>
        <fullName evidence="11">DHOdehase</fullName>
        <shortName evidence="11">DHOD</shortName>
        <shortName evidence="11">DHODase</shortName>
    </alternativeName>
    <alternativeName>
        <fullName evidence="11">Dihydroorotate oxidase</fullName>
    </alternativeName>
</protein>
<dbReference type="PANTHER" id="PTHR48109">
    <property type="entry name" value="DIHYDROOROTATE DEHYDROGENASE (QUINONE), MITOCHONDRIAL-RELATED"/>
    <property type="match status" value="1"/>
</dbReference>
<feature type="binding site" evidence="11">
    <location>
        <begin position="325"/>
        <end position="326"/>
    </location>
    <ligand>
        <name>FMN</name>
        <dbReference type="ChEBI" id="CHEBI:58210"/>
    </ligand>
</feature>
<evidence type="ECO:0000256" key="8">
    <source>
        <dbReference type="ARBA" id="ARBA00023002"/>
    </source>
</evidence>
<dbReference type="NCBIfam" id="TIGR01036">
    <property type="entry name" value="pyrD_sub2"/>
    <property type="match status" value="1"/>
</dbReference>
<dbReference type="InterPro" id="IPR005719">
    <property type="entry name" value="Dihydroorotate_DH_2"/>
</dbReference>
<feature type="binding site" evidence="11">
    <location>
        <position position="257"/>
    </location>
    <ligand>
        <name>FMN</name>
        <dbReference type="ChEBI" id="CHEBI:58210"/>
    </ligand>
</feature>
<dbReference type="EC" id="1.3.5.2" evidence="11"/>
<sequence length="352" mass="38785">MDYIYKKAIRPIFFKQDPESVHSLAVKGLQCLGALAPIRAAMEKFNLVRDENPVEIFGVKFPNKVGLAAGFDKDALVWRAMPALGFGHVEIGTITCHAQAGNPKPRIFRYPEGEAIVNFCGFPNDGADIVADRLAKLFKSKSKKVPLGINIGKSKITPIEDAAQDYVYSYNKLADFADYFTVNVSCPNLPELRKLQSKSELSGLLQSLKDADAERAEKFGKAKIPFLVKISPDLSFREIDDIIEIAENMDLGGIVATNTTTSRPDGSNYEAKGGLSGAPLFEKSREVVGYICKRTKKPVIAVGGISTTERASMMFDAGACLVQIYSSFIYNGPFFAKEIAKSLYWRDGRKWL</sequence>
<dbReference type="GO" id="GO:0106430">
    <property type="term" value="F:dihydroorotate dehydrogenase (quinone) activity"/>
    <property type="evidence" value="ECO:0007669"/>
    <property type="project" value="UniProtKB-EC"/>
</dbReference>
<comment type="cofactor">
    <cofactor evidence="11">
        <name>FMN</name>
        <dbReference type="ChEBI" id="CHEBI:58210"/>
    </cofactor>
    <text evidence="11">Binds 1 FMN per subunit.</text>
</comment>
<evidence type="ECO:0000256" key="6">
    <source>
        <dbReference type="ARBA" id="ARBA00022643"/>
    </source>
</evidence>
<evidence type="ECO:0000256" key="5">
    <source>
        <dbReference type="ARBA" id="ARBA00022630"/>
    </source>
</evidence>
<evidence type="ECO:0000256" key="4">
    <source>
        <dbReference type="ARBA" id="ARBA00005359"/>
    </source>
</evidence>
<feature type="binding site" evidence="11">
    <location>
        <position position="73"/>
    </location>
    <ligand>
        <name>substrate</name>
    </ligand>
</feature>
<keyword evidence="8 11" id="KW-0560">Oxidoreductase</keyword>
<feature type="binding site" evidence="11">
    <location>
        <position position="183"/>
    </location>
    <ligand>
        <name>FMN</name>
        <dbReference type="ChEBI" id="CHEBI:58210"/>
    </ligand>
</feature>
<evidence type="ECO:0000256" key="1">
    <source>
        <dbReference type="ARBA" id="ARBA00003125"/>
    </source>
</evidence>
<dbReference type="Proteomes" id="UP001275932">
    <property type="component" value="Unassembled WGS sequence"/>
</dbReference>
<feature type="domain" description="Dihydroorotate dehydrogenase catalytic" evidence="12">
    <location>
        <begin position="54"/>
        <end position="343"/>
    </location>
</feature>
<feature type="active site" description="Nucleophile" evidence="11">
    <location>
        <position position="186"/>
    </location>
</feature>
<evidence type="ECO:0000313" key="14">
    <source>
        <dbReference type="Proteomes" id="UP001275932"/>
    </source>
</evidence>
<keyword evidence="14" id="KW-1185">Reference proteome</keyword>
<keyword evidence="6 11" id="KW-0288">FMN</keyword>
<keyword evidence="11" id="KW-1003">Cell membrane</keyword>
<comment type="similarity">
    <text evidence="4 11">Belongs to the dihydroorotate dehydrogenase family. Type 2 subfamily.</text>
</comment>
<feature type="binding site" evidence="11">
    <location>
        <position position="150"/>
    </location>
    <ligand>
        <name>FMN</name>
        <dbReference type="ChEBI" id="CHEBI:58210"/>
    </ligand>
</feature>
<evidence type="ECO:0000256" key="7">
    <source>
        <dbReference type="ARBA" id="ARBA00022975"/>
    </source>
</evidence>
<comment type="catalytic activity">
    <reaction evidence="10 11">
        <text>(S)-dihydroorotate + a quinone = orotate + a quinol</text>
        <dbReference type="Rhea" id="RHEA:30187"/>
        <dbReference type="ChEBI" id="CHEBI:24646"/>
        <dbReference type="ChEBI" id="CHEBI:30839"/>
        <dbReference type="ChEBI" id="CHEBI:30864"/>
        <dbReference type="ChEBI" id="CHEBI:132124"/>
        <dbReference type="EC" id="1.3.5.2"/>
    </reaction>
</comment>
<evidence type="ECO:0000256" key="10">
    <source>
        <dbReference type="ARBA" id="ARBA00048639"/>
    </source>
</evidence>
<dbReference type="InterPro" id="IPR050074">
    <property type="entry name" value="DHO_dehydrogenase"/>
</dbReference>
<comment type="caution">
    <text evidence="11">Lacks conserved residue(s) required for the propagation of feature annotation.</text>
</comment>
<dbReference type="InterPro" id="IPR012135">
    <property type="entry name" value="Dihydroorotate_DH_1_2"/>
</dbReference>
<comment type="function">
    <text evidence="1 11">Catalyzes the conversion of dihydroorotate to orotate with quinone as electron acceptor.</text>
</comment>
<evidence type="ECO:0000256" key="11">
    <source>
        <dbReference type="HAMAP-Rule" id="MF_00225"/>
    </source>
</evidence>
<feature type="binding site" evidence="11">
    <location>
        <position position="183"/>
    </location>
    <ligand>
        <name>substrate</name>
    </ligand>
</feature>
<accession>A0ABU4WHE1</accession>
<dbReference type="Gene3D" id="3.20.20.70">
    <property type="entry name" value="Aldolase class I"/>
    <property type="match status" value="1"/>
</dbReference>
<feature type="binding site" evidence="11">
    <location>
        <begin position="69"/>
        <end position="73"/>
    </location>
    <ligand>
        <name>FMN</name>
        <dbReference type="ChEBI" id="CHEBI:58210"/>
    </ligand>
</feature>
<dbReference type="SUPFAM" id="SSF51395">
    <property type="entry name" value="FMN-linked oxidoreductases"/>
    <property type="match status" value="1"/>
</dbReference>
<feature type="binding site" evidence="11">
    <location>
        <position position="304"/>
    </location>
    <ligand>
        <name>FMN</name>
        <dbReference type="ChEBI" id="CHEBI:58210"/>
    </ligand>
</feature>
<dbReference type="Pfam" id="PF01180">
    <property type="entry name" value="DHO_dh"/>
    <property type="match status" value="1"/>
</dbReference>
<dbReference type="PIRSF" id="PIRSF000164">
    <property type="entry name" value="DHO_oxidase"/>
    <property type="match status" value="1"/>
</dbReference>
<dbReference type="InterPro" id="IPR005720">
    <property type="entry name" value="Dihydroorotate_DH_cat"/>
</dbReference>
<evidence type="ECO:0000259" key="12">
    <source>
        <dbReference type="Pfam" id="PF01180"/>
    </source>
</evidence>
<feature type="binding site" evidence="11">
    <location>
        <position position="277"/>
    </location>
    <ligand>
        <name>FMN</name>
        <dbReference type="ChEBI" id="CHEBI:58210"/>
    </ligand>
</feature>
<feature type="binding site" evidence="11">
    <location>
        <begin position="258"/>
        <end position="259"/>
    </location>
    <ligand>
        <name>substrate</name>
    </ligand>
</feature>
<keyword evidence="9 11" id="KW-0472">Membrane</keyword>
<comment type="caution">
    <text evidence="13">The sequence shown here is derived from an EMBL/GenBank/DDBJ whole genome shotgun (WGS) entry which is preliminary data.</text>
</comment>
<dbReference type="EMBL" id="JALBUT010000001">
    <property type="protein sequence ID" value="MDX8414912.1"/>
    <property type="molecule type" value="Genomic_DNA"/>
</dbReference>
<dbReference type="NCBIfam" id="NF003652">
    <property type="entry name" value="PRK05286.2-5"/>
    <property type="match status" value="1"/>
</dbReference>
<evidence type="ECO:0000313" key="13">
    <source>
        <dbReference type="EMBL" id="MDX8414912.1"/>
    </source>
</evidence>
<feature type="binding site" evidence="11">
    <location>
        <position position="188"/>
    </location>
    <ligand>
        <name>substrate</name>
    </ligand>
</feature>
<gene>
    <name evidence="11" type="primary">pyrD</name>
    <name evidence="13" type="ORF">MOX91_01755</name>
</gene>
<feature type="binding site" evidence="11">
    <location>
        <position position="93"/>
    </location>
    <ligand>
        <name>FMN</name>
        <dbReference type="ChEBI" id="CHEBI:58210"/>
    </ligand>
</feature>
<dbReference type="HAMAP" id="MF_00225">
    <property type="entry name" value="DHO_dh_type2"/>
    <property type="match status" value="1"/>
</dbReference>
<dbReference type="PROSITE" id="PS00912">
    <property type="entry name" value="DHODEHASE_2"/>
    <property type="match status" value="1"/>
</dbReference>
<proteinExistence type="inferred from homology"/>
<organism evidence="13 14">
    <name type="scientific">Intestinicryptomonas porci</name>
    <dbReference type="NCBI Taxonomy" id="2926320"/>
    <lineage>
        <taxon>Bacteria</taxon>
        <taxon>Pseudomonadati</taxon>
        <taxon>Verrucomicrobiota</taxon>
        <taxon>Opitutia</taxon>
        <taxon>Opitutales</taxon>
        <taxon>Intestinicryptomonaceae</taxon>
        <taxon>Intestinicryptomonas</taxon>
    </lineage>
</organism>